<dbReference type="SUPFAM" id="SSF46785">
    <property type="entry name" value="Winged helix' DNA-binding domain"/>
    <property type="match status" value="1"/>
</dbReference>
<gene>
    <name evidence="7" type="ORF">GPECTOR_17g853</name>
</gene>
<dbReference type="GO" id="GO:0008171">
    <property type="term" value="F:O-methyltransferase activity"/>
    <property type="evidence" value="ECO:0007669"/>
    <property type="project" value="InterPro"/>
</dbReference>
<dbReference type="InterPro" id="IPR016461">
    <property type="entry name" value="COMT-like"/>
</dbReference>
<comment type="caution">
    <text evidence="7">The sequence shown here is derived from an EMBL/GenBank/DDBJ whole genome shotgun (WGS) entry which is preliminary data.</text>
</comment>
<dbReference type="Proteomes" id="UP000075714">
    <property type="component" value="Unassembled WGS sequence"/>
</dbReference>
<evidence type="ECO:0000259" key="5">
    <source>
        <dbReference type="Pfam" id="PF00891"/>
    </source>
</evidence>
<accession>A0A150GK54</accession>
<keyword evidence="3" id="KW-0949">S-adenosyl-L-methionine</keyword>
<feature type="region of interest" description="Disordered" evidence="4">
    <location>
        <begin position="207"/>
        <end position="228"/>
    </location>
</feature>
<feature type="compositionally biased region" description="Low complexity" evidence="4">
    <location>
        <begin position="209"/>
        <end position="228"/>
    </location>
</feature>
<evidence type="ECO:0000256" key="2">
    <source>
        <dbReference type="ARBA" id="ARBA00022679"/>
    </source>
</evidence>
<dbReference type="STRING" id="33097.A0A150GK54"/>
<dbReference type="EMBL" id="LSYV01000018">
    <property type="protein sequence ID" value="KXZ50216.1"/>
    <property type="molecule type" value="Genomic_DNA"/>
</dbReference>
<dbReference type="Pfam" id="PF08100">
    <property type="entry name" value="Dimerisation"/>
    <property type="match status" value="1"/>
</dbReference>
<dbReference type="InterPro" id="IPR036390">
    <property type="entry name" value="WH_DNA-bd_sf"/>
</dbReference>
<feature type="domain" description="O-methyltransferase C-terminal" evidence="5">
    <location>
        <begin position="278"/>
        <end position="491"/>
    </location>
</feature>
<organism evidence="7 8">
    <name type="scientific">Gonium pectorale</name>
    <name type="common">Green alga</name>
    <dbReference type="NCBI Taxonomy" id="33097"/>
    <lineage>
        <taxon>Eukaryota</taxon>
        <taxon>Viridiplantae</taxon>
        <taxon>Chlorophyta</taxon>
        <taxon>core chlorophytes</taxon>
        <taxon>Chlorophyceae</taxon>
        <taxon>CS clade</taxon>
        <taxon>Chlamydomonadales</taxon>
        <taxon>Volvocaceae</taxon>
        <taxon>Gonium</taxon>
    </lineage>
</organism>
<dbReference type="AlphaFoldDB" id="A0A150GK54"/>
<dbReference type="GO" id="GO:0046983">
    <property type="term" value="F:protein dimerization activity"/>
    <property type="evidence" value="ECO:0007669"/>
    <property type="project" value="InterPro"/>
</dbReference>
<feature type="domain" description="O-methyltransferase dimerisation" evidence="6">
    <location>
        <begin position="43"/>
        <end position="109"/>
    </location>
</feature>
<evidence type="ECO:0000313" key="8">
    <source>
        <dbReference type="Proteomes" id="UP000075714"/>
    </source>
</evidence>
<evidence type="ECO:0000259" key="6">
    <source>
        <dbReference type="Pfam" id="PF08100"/>
    </source>
</evidence>
<name>A0A150GK54_GONPE</name>
<sequence>MAQDVHNMDQAERKLSLETATSSPVLKAVRTVPVEKAASLETLIRGSWAPNAVYSLCRLGVPDALSDDPAAATSAADLATRLQCSGPCLLRLLRLCAAYGLLVEVDHTGKDETVEEYRAAAAVGGGSSPLGPGGHAGFATRGADADGAGSSGAAAPAYGRCTAAAAVTAGPDTAAAGGAPMRCDGDGGDLVMREEAGEQLLERAGGAGSSAAAGCPPAGKAPTPADAPRRAAAPVCRERQSGFYLTDMGLMLRESHPSQMRWLSLMLGLPGHYLSRGYLYDNVKEGRMGFEAAFGCDWYTYVASHPLEGTAFDKAMTATSAAAAQTVANAYDFSRHSTVVDVGGGQGLLMTAILHNHPGVQRGYVLELPNVVAAARRLGQRGLEKLHYVEADFFKPFPVSDVDCIVMRLVLHDWPDAEAAALLRHARGALASHGSARLVVVEAVLPELVTPGVGPATVQQLEFDMGMMLMTSGRERSLSEWETLLASAGFRIEAVMGPPQVKVTFLVAAPDRP</sequence>
<evidence type="ECO:0008006" key="9">
    <source>
        <dbReference type="Google" id="ProtNLM"/>
    </source>
</evidence>
<dbReference type="InterPro" id="IPR001077">
    <property type="entry name" value="COMT_C"/>
</dbReference>
<dbReference type="Pfam" id="PF00891">
    <property type="entry name" value="Methyltransf_2"/>
    <property type="match status" value="1"/>
</dbReference>
<dbReference type="OrthoDB" id="543905at2759"/>
<evidence type="ECO:0000256" key="3">
    <source>
        <dbReference type="ARBA" id="ARBA00022691"/>
    </source>
</evidence>
<keyword evidence="8" id="KW-1185">Reference proteome</keyword>
<proteinExistence type="predicted"/>
<dbReference type="PANTHER" id="PTHR43712:SF2">
    <property type="entry name" value="O-METHYLTRANSFERASE CICE"/>
    <property type="match status" value="1"/>
</dbReference>
<reference evidence="8" key="1">
    <citation type="journal article" date="2016" name="Nat. Commun.">
        <title>The Gonium pectorale genome demonstrates co-option of cell cycle regulation during the evolution of multicellularity.</title>
        <authorList>
            <person name="Hanschen E.R."/>
            <person name="Marriage T.N."/>
            <person name="Ferris P.J."/>
            <person name="Hamaji T."/>
            <person name="Toyoda A."/>
            <person name="Fujiyama A."/>
            <person name="Neme R."/>
            <person name="Noguchi H."/>
            <person name="Minakuchi Y."/>
            <person name="Suzuki M."/>
            <person name="Kawai-Toyooka H."/>
            <person name="Smith D.R."/>
            <person name="Sparks H."/>
            <person name="Anderson J."/>
            <person name="Bakaric R."/>
            <person name="Luria V."/>
            <person name="Karger A."/>
            <person name="Kirschner M.W."/>
            <person name="Durand P.M."/>
            <person name="Michod R.E."/>
            <person name="Nozaki H."/>
            <person name="Olson B.J."/>
        </authorList>
    </citation>
    <scope>NUCLEOTIDE SEQUENCE [LARGE SCALE GENOMIC DNA]</scope>
    <source>
        <strain evidence="8">NIES-2863</strain>
    </source>
</reference>
<evidence type="ECO:0000256" key="1">
    <source>
        <dbReference type="ARBA" id="ARBA00022603"/>
    </source>
</evidence>
<evidence type="ECO:0000313" key="7">
    <source>
        <dbReference type="EMBL" id="KXZ50216.1"/>
    </source>
</evidence>
<dbReference type="InterPro" id="IPR012967">
    <property type="entry name" value="COMT_dimerisation"/>
</dbReference>
<dbReference type="PROSITE" id="PS51683">
    <property type="entry name" value="SAM_OMT_II"/>
    <property type="match status" value="1"/>
</dbReference>
<dbReference type="CDD" id="cd02440">
    <property type="entry name" value="AdoMet_MTases"/>
    <property type="match status" value="1"/>
</dbReference>
<dbReference type="InterPro" id="IPR036388">
    <property type="entry name" value="WH-like_DNA-bd_sf"/>
</dbReference>
<dbReference type="Gene3D" id="3.40.50.150">
    <property type="entry name" value="Vaccinia Virus protein VP39"/>
    <property type="match status" value="1"/>
</dbReference>
<dbReference type="Gene3D" id="1.10.10.10">
    <property type="entry name" value="Winged helix-like DNA-binding domain superfamily/Winged helix DNA-binding domain"/>
    <property type="match status" value="1"/>
</dbReference>
<dbReference type="GO" id="GO:0032259">
    <property type="term" value="P:methylation"/>
    <property type="evidence" value="ECO:0007669"/>
    <property type="project" value="UniProtKB-KW"/>
</dbReference>
<keyword evidence="1" id="KW-0489">Methyltransferase</keyword>
<keyword evidence="2" id="KW-0808">Transferase</keyword>
<dbReference type="InterPro" id="IPR029063">
    <property type="entry name" value="SAM-dependent_MTases_sf"/>
</dbReference>
<evidence type="ECO:0000256" key="4">
    <source>
        <dbReference type="SAM" id="MobiDB-lite"/>
    </source>
</evidence>
<dbReference type="PANTHER" id="PTHR43712">
    <property type="entry name" value="PUTATIVE (AFU_ORTHOLOGUE AFUA_4G14580)-RELATED"/>
    <property type="match status" value="1"/>
</dbReference>
<protein>
    <recommendedName>
        <fullName evidence="9">O-methyltransferase domain-containing protein</fullName>
    </recommendedName>
</protein>
<dbReference type="SUPFAM" id="SSF53335">
    <property type="entry name" value="S-adenosyl-L-methionine-dependent methyltransferases"/>
    <property type="match status" value="1"/>
</dbReference>